<keyword evidence="9" id="KW-1185">Reference proteome</keyword>
<reference evidence="8 9" key="1">
    <citation type="submission" date="2022-04" db="EMBL/GenBank/DDBJ databases">
        <title>Positive selection, recombination, and allopatry shape intraspecific diversity of widespread and dominant cyanobacteria.</title>
        <authorList>
            <person name="Wei J."/>
            <person name="Shu W."/>
            <person name="Hu C."/>
        </authorList>
    </citation>
    <scope>NUCLEOTIDE SEQUENCE [LARGE SCALE GENOMIC DNA]</scope>
    <source>
        <strain evidence="8 9">GB2-A4</strain>
    </source>
</reference>
<comment type="subunit">
    <text evidence="6">Homohexamer. Interacts with CcmN and CcmO in the carboxysome.</text>
</comment>
<comment type="similarity">
    <text evidence="6">Belongs to the bacterial microcompartments protein family. CcmK subfamily.</text>
</comment>
<comment type="caution">
    <text evidence="8">The sequence shown here is derived from an EMBL/GenBank/DDBJ whole genome shotgun (WGS) entry which is preliminary data.</text>
</comment>
<dbReference type="PROSITE" id="PS01139">
    <property type="entry name" value="BMC_1"/>
    <property type="match status" value="1"/>
</dbReference>
<protein>
    <recommendedName>
        <fullName evidence="6">Carboxysome shell protein CcmK</fullName>
    </recommendedName>
    <alternativeName>
        <fullName evidence="6">Carbon dioxide-concentrating mechanism protein CcmK</fullName>
    </alternativeName>
</protein>
<keyword evidence="1 6" id="KW-0602">Photosynthesis</keyword>
<dbReference type="RefSeq" id="WP_190437449.1">
    <property type="nucleotide sequence ID" value="NZ_JAMPKM010000011.1"/>
</dbReference>
<dbReference type="InterPro" id="IPR037233">
    <property type="entry name" value="CcmK-like_sf"/>
</dbReference>
<evidence type="ECO:0000256" key="1">
    <source>
        <dbReference type="ARBA" id="ARBA00022531"/>
    </source>
</evidence>
<proteinExistence type="inferred from homology"/>
<dbReference type="InterPro" id="IPR000249">
    <property type="entry name" value="BMC_dom"/>
</dbReference>
<evidence type="ECO:0000256" key="4">
    <source>
        <dbReference type="ARBA" id="ARBA00023669"/>
    </source>
</evidence>
<evidence type="ECO:0000256" key="5">
    <source>
        <dbReference type="ARBA" id="ARBA00024446"/>
    </source>
</evidence>
<dbReference type="PANTHER" id="PTHR33941">
    <property type="entry name" value="PROPANEDIOL UTILIZATION PROTEIN PDUA"/>
    <property type="match status" value="1"/>
</dbReference>
<dbReference type="InterPro" id="IPR044872">
    <property type="entry name" value="CcmK/CsoS1_BMC"/>
</dbReference>
<evidence type="ECO:0000313" key="8">
    <source>
        <dbReference type="EMBL" id="MEP0818877.1"/>
    </source>
</evidence>
<dbReference type="HAMAP" id="MF_00854">
    <property type="entry name" value="CcmK"/>
    <property type="match status" value="1"/>
</dbReference>
<dbReference type="PANTHER" id="PTHR33941:SF13">
    <property type="entry name" value="CARBOXYSOME SHELL PROTEIN CCMK4"/>
    <property type="match status" value="1"/>
</dbReference>
<evidence type="ECO:0000313" key="9">
    <source>
        <dbReference type="Proteomes" id="UP001464891"/>
    </source>
</evidence>
<keyword evidence="2 6" id="KW-0120">Carbon dioxide fixation</keyword>
<feature type="domain" description="BMC" evidence="7">
    <location>
        <begin position="4"/>
        <end position="90"/>
    </location>
</feature>
<evidence type="ECO:0000256" key="6">
    <source>
        <dbReference type="HAMAP-Rule" id="MF_00854"/>
    </source>
</evidence>
<dbReference type="InterPro" id="IPR050575">
    <property type="entry name" value="BMC_shell"/>
</dbReference>
<dbReference type="InterPro" id="IPR020808">
    <property type="entry name" value="Bact_microcomp_CS"/>
</dbReference>
<evidence type="ECO:0000259" key="7">
    <source>
        <dbReference type="PROSITE" id="PS51930"/>
    </source>
</evidence>
<evidence type="ECO:0000256" key="3">
    <source>
        <dbReference type="ARBA" id="ARBA00023587"/>
    </source>
</evidence>
<dbReference type="EMBL" id="JAMPKM010000011">
    <property type="protein sequence ID" value="MEP0818877.1"/>
    <property type="molecule type" value="Genomic_DNA"/>
</dbReference>
<dbReference type="InterPro" id="IPR046380">
    <property type="entry name" value="CcmK"/>
</dbReference>
<comment type="domain">
    <text evidence="6">The tight homohexamer forms a small pore which is positively charged.</text>
</comment>
<organism evidence="8 9">
    <name type="scientific">Trichocoleus desertorum GB2-A4</name>
    <dbReference type="NCBI Taxonomy" id="2933944"/>
    <lineage>
        <taxon>Bacteria</taxon>
        <taxon>Bacillati</taxon>
        <taxon>Cyanobacteriota</taxon>
        <taxon>Cyanophyceae</taxon>
        <taxon>Leptolyngbyales</taxon>
        <taxon>Trichocoleusaceae</taxon>
        <taxon>Trichocoleus</taxon>
    </lineage>
</organism>
<dbReference type="Pfam" id="PF00936">
    <property type="entry name" value="BMC"/>
    <property type="match status" value="1"/>
</dbReference>
<dbReference type="Gene3D" id="3.30.70.1710">
    <property type="match status" value="1"/>
</dbReference>
<dbReference type="Proteomes" id="UP001464891">
    <property type="component" value="Unassembled WGS sequence"/>
</dbReference>
<dbReference type="SUPFAM" id="SSF143414">
    <property type="entry name" value="CcmK-like"/>
    <property type="match status" value="1"/>
</dbReference>
<gene>
    <name evidence="6" type="primary">ccmK</name>
    <name evidence="8" type="ORF">NC998_17405</name>
</gene>
<evidence type="ECO:0000256" key="2">
    <source>
        <dbReference type="ARBA" id="ARBA00023300"/>
    </source>
</evidence>
<comment type="subcellular location">
    <subcellularLocation>
        <location evidence="3 6">Carboxysome</location>
    </subcellularLocation>
</comment>
<sequence>MPAAVGVIQTLGFPGVLAAADAMVKAASVTLVYYGLAERGEFLVAVRGPVSEVKRSVEAGIVSVEQVFGAEVVSHYIIPNPPENVEQVLPIHYTEQDEPFRMF</sequence>
<keyword evidence="4 6" id="KW-1282">Carboxysome</keyword>
<name>A0ABV0JAS8_9CYAN</name>
<dbReference type="SMART" id="SM00877">
    <property type="entry name" value="BMC"/>
    <property type="match status" value="1"/>
</dbReference>
<accession>A0ABV0JAS8</accession>
<keyword evidence="5" id="KW-1283">Bacterial microcompartment</keyword>
<dbReference type="PROSITE" id="PS51930">
    <property type="entry name" value="BMC_2"/>
    <property type="match status" value="1"/>
</dbReference>
<comment type="function">
    <text evidence="6">One of the shell proteins of the carboxysome, a polyhedral inclusion where RuBisCO (ribulose bisphosphate carboxylase, rbcL-rbcS) is sequestered. Assembles into hexamers which make sheets that form the facets of the polyhedral carboxysome. The hexamer central pore probably regulates metabolite flux.</text>
</comment>